<dbReference type="AlphaFoldDB" id="A0AAV8A304"/>
<gene>
    <name evidence="5" type="ORF">M0812_00629</name>
</gene>
<evidence type="ECO:0000256" key="3">
    <source>
        <dbReference type="PIRSR" id="PIRSR005962-1"/>
    </source>
</evidence>
<dbReference type="NCBIfam" id="TIGR01891">
    <property type="entry name" value="amidohydrolases"/>
    <property type="match status" value="1"/>
</dbReference>
<dbReference type="PANTHER" id="PTHR11014:SF63">
    <property type="entry name" value="METALLOPEPTIDASE, PUTATIVE (AFU_ORTHOLOGUE AFUA_6G09600)-RELATED"/>
    <property type="match status" value="1"/>
</dbReference>
<dbReference type="InterPro" id="IPR002933">
    <property type="entry name" value="Peptidase_M20"/>
</dbReference>
<sequence length="389" mass="43368">MNLEELVEQNLEDIHNFRENMHKRPEIGLETVKICRTVEEKLKQLGFATQVIPQNSVVGVLKKGTSKRCIAFRADMDALLITEETGCDFRSENEGCMHACGHDCHTSSLLGAATIIANLEFDGTLVVIFQSGEEGWGGAKIMLEEGKLLSKIPKIDYIFALHVYPEYAPGTFLLTKGPIFASSSFFKCQINGKGAHGSTPQKSIDPIVIGSQVIVNSQSIVSRMSSPFDPLVLSVCSIQGGSSTNVIPQSVKMMGTFRSFNDKLREKAERQFMQILNLTCEMYGATHSLEIDAHRAVVNHEEAIDFIKEPVKEIAKEIVLDKRIMAGEDFSYFLQKIKGALVLVGCKNENSKFINQLHSPKFLPDPRVIKFSVLFILKTCEKYLMKQNN</sequence>
<reference evidence="5" key="1">
    <citation type="submission" date="2022-08" db="EMBL/GenBank/DDBJ databases">
        <title>Novel sulphate-reducing endosymbionts in the free-living metamonad Anaeramoeba.</title>
        <authorList>
            <person name="Jerlstrom-Hultqvist J."/>
            <person name="Cepicka I."/>
            <person name="Gallot-Lavallee L."/>
            <person name="Salas-Leiva D."/>
            <person name="Curtis B.A."/>
            <person name="Zahonova K."/>
            <person name="Pipaliya S."/>
            <person name="Dacks J."/>
            <person name="Roger A.J."/>
        </authorList>
    </citation>
    <scope>NUCLEOTIDE SEQUENCE</scope>
    <source>
        <strain evidence="5">Busselton2</strain>
    </source>
</reference>
<dbReference type="Pfam" id="PF01546">
    <property type="entry name" value="Peptidase_M20"/>
    <property type="match status" value="1"/>
</dbReference>
<feature type="binding site" evidence="3">
    <location>
        <position position="134"/>
    </location>
    <ligand>
        <name>Mn(2+)</name>
        <dbReference type="ChEBI" id="CHEBI:29035"/>
        <label>2</label>
    </ligand>
</feature>
<dbReference type="EMBL" id="JANTQA010000015">
    <property type="protein sequence ID" value="KAJ3448153.1"/>
    <property type="molecule type" value="Genomic_DNA"/>
</dbReference>
<dbReference type="InterPro" id="IPR036264">
    <property type="entry name" value="Bact_exopeptidase_dim_dom"/>
</dbReference>
<evidence type="ECO:0000256" key="2">
    <source>
        <dbReference type="ARBA" id="ARBA00022801"/>
    </source>
</evidence>
<dbReference type="SUPFAM" id="SSF53187">
    <property type="entry name" value="Zn-dependent exopeptidases"/>
    <property type="match status" value="1"/>
</dbReference>
<feature type="domain" description="Peptidase M20 dimerisation" evidence="4">
    <location>
        <begin position="186"/>
        <end position="277"/>
    </location>
</feature>
<evidence type="ECO:0000256" key="1">
    <source>
        <dbReference type="ARBA" id="ARBA00006153"/>
    </source>
</evidence>
<feature type="binding site" evidence="3">
    <location>
        <position position="162"/>
    </location>
    <ligand>
        <name>Mn(2+)</name>
        <dbReference type="ChEBI" id="CHEBI:29035"/>
        <label>2</label>
    </ligand>
</feature>
<protein>
    <submittedName>
        <fullName evidence="5">Metallopeptidase</fullName>
    </submittedName>
</protein>
<evidence type="ECO:0000313" key="5">
    <source>
        <dbReference type="EMBL" id="KAJ3448153.1"/>
    </source>
</evidence>
<dbReference type="InterPro" id="IPR017439">
    <property type="entry name" value="Amidohydrolase"/>
</dbReference>
<proteinExistence type="inferred from homology"/>
<organism evidence="5 6">
    <name type="scientific">Anaeramoeba flamelloides</name>
    <dbReference type="NCBI Taxonomy" id="1746091"/>
    <lineage>
        <taxon>Eukaryota</taxon>
        <taxon>Metamonada</taxon>
        <taxon>Anaeramoebidae</taxon>
        <taxon>Anaeramoeba</taxon>
    </lineage>
</organism>
<feature type="binding site" evidence="3">
    <location>
        <position position="100"/>
    </location>
    <ligand>
        <name>Mn(2+)</name>
        <dbReference type="ChEBI" id="CHEBI:29035"/>
        <label>2</label>
    </ligand>
</feature>
<dbReference type="Gene3D" id="3.40.630.10">
    <property type="entry name" value="Zn peptidases"/>
    <property type="match status" value="1"/>
</dbReference>
<dbReference type="InterPro" id="IPR011650">
    <property type="entry name" value="Peptidase_M20_dimer"/>
</dbReference>
<dbReference type="Pfam" id="PF07687">
    <property type="entry name" value="M20_dimer"/>
    <property type="match status" value="1"/>
</dbReference>
<evidence type="ECO:0000313" key="6">
    <source>
        <dbReference type="Proteomes" id="UP001146793"/>
    </source>
</evidence>
<dbReference type="Proteomes" id="UP001146793">
    <property type="component" value="Unassembled WGS sequence"/>
</dbReference>
<dbReference type="GO" id="GO:0016787">
    <property type="term" value="F:hydrolase activity"/>
    <property type="evidence" value="ECO:0007669"/>
    <property type="project" value="UniProtKB-KW"/>
</dbReference>
<dbReference type="FunFam" id="3.30.70.360:FF:000001">
    <property type="entry name" value="N-acetyldiaminopimelate deacetylase"/>
    <property type="match status" value="1"/>
</dbReference>
<feature type="binding site" evidence="3">
    <location>
        <position position="102"/>
    </location>
    <ligand>
        <name>Mn(2+)</name>
        <dbReference type="ChEBI" id="CHEBI:29035"/>
        <label>2</label>
    </ligand>
</feature>
<keyword evidence="3" id="KW-0464">Manganese</keyword>
<comment type="similarity">
    <text evidence="1">Belongs to the peptidase M20 family.</text>
</comment>
<name>A0AAV8A304_9EUKA</name>
<evidence type="ECO:0000259" key="4">
    <source>
        <dbReference type="Pfam" id="PF07687"/>
    </source>
</evidence>
<dbReference type="SUPFAM" id="SSF55031">
    <property type="entry name" value="Bacterial exopeptidase dimerisation domain"/>
    <property type="match status" value="1"/>
</dbReference>
<dbReference type="PANTHER" id="PTHR11014">
    <property type="entry name" value="PEPTIDASE M20 FAMILY MEMBER"/>
    <property type="match status" value="1"/>
</dbReference>
<comment type="cofactor">
    <cofactor evidence="3">
        <name>Mn(2+)</name>
        <dbReference type="ChEBI" id="CHEBI:29035"/>
    </cofactor>
    <text evidence="3">The Mn(2+) ion enhances activity.</text>
</comment>
<dbReference type="PIRSF" id="PIRSF005962">
    <property type="entry name" value="Pept_M20D_amidohydro"/>
    <property type="match status" value="1"/>
</dbReference>
<feature type="binding site" evidence="3">
    <location>
        <position position="358"/>
    </location>
    <ligand>
        <name>Mn(2+)</name>
        <dbReference type="ChEBI" id="CHEBI:29035"/>
        <label>2</label>
    </ligand>
</feature>
<dbReference type="CDD" id="cd03886">
    <property type="entry name" value="M20_Acy1"/>
    <property type="match status" value="1"/>
</dbReference>
<keyword evidence="2" id="KW-0378">Hydrolase</keyword>
<keyword evidence="3" id="KW-0479">Metal-binding</keyword>
<comment type="caution">
    <text evidence="5">The sequence shown here is derived from an EMBL/GenBank/DDBJ whole genome shotgun (WGS) entry which is preliminary data.</text>
</comment>
<dbReference type="Gene3D" id="3.30.70.360">
    <property type="match status" value="1"/>
</dbReference>
<dbReference type="GO" id="GO:0046872">
    <property type="term" value="F:metal ion binding"/>
    <property type="evidence" value="ECO:0007669"/>
    <property type="project" value="UniProtKB-KW"/>
</dbReference>
<accession>A0AAV8A304</accession>